<evidence type="ECO:0000313" key="3">
    <source>
        <dbReference type="Proteomes" id="UP001232001"/>
    </source>
</evidence>
<sequence>MENRVYYGEYSLKHWIDLILKKNIILPEYQRFFVWDEKKVKTLIRTFKDKQFIPPITIGAFKSDENNQNLILDGQQRLTSIFLTYLGLFPDEATYKKAIETFADENDDEEEPEEKLDNVLEWKFDKLTEKGNSRNDILKNIVEGNYKKIDFGIDESFLETNFLGFSYLVPAVSNDNEQQKYYSSVFRNINIQGQVLLPQESRASLYFLDKDLAPFFKPNFAKEYVVKSVSGKTKVDFVRYLACVAQYNKDQAANKVARSYKPKMEKYYEEFIYSVISDDESKYGKFTDIFPNKDFNESFTKLEQHLVSLEIPKEYPSIIDMDIYFFGLVHTILFQKKIIKTEDKDELKGRIESKIKEFKENPSHVKAPSNLGHLRSRISSSIVIYSEYAS</sequence>
<dbReference type="InterPro" id="IPR004919">
    <property type="entry name" value="GmrSD_N"/>
</dbReference>
<dbReference type="RefSeq" id="WP_279652259.1">
    <property type="nucleotide sequence ID" value="NZ_CP122539.1"/>
</dbReference>
<proteinExistence type="predicted"/>
<gene>
    <name evidence="2" type="ORF">P8625_04315</name>
</gene>
<dbReference type="Proteomes" id="UP001232001">
    <property type="component" value="Chromosome"/>
</dbReference>
<organism evidence="2 3">
    <name type="scientific">Tenacibaculum tangerinum</name>
    <dbReference type="NCBI Taxonomy" id="3038772"/>
    <lineage>
        <taxon>Bacteria</taxon>
        <taxon>Pseudomonadati</taxon>
        <taxon>Bacteroidota</taxon>
        <taxon>Flavobacteriia</taxon>
        <taxon>Flavobacteriales</taxon>
        <taxon>Flavobacteriaceae</taxon>
        <taxon>Tenacibaculum</taxon>
    </lineage>
</organism>
<reference evidence="2 3" key="1">
    <citation type="submission" date="2023-04" db="EMBL/GenBank/DDBJ databases">
        <title>Tenacibaculum tangerinum sp. nov., isolated from sea tidal flat of South Korea.</title>
        <authorList>
            <person name="Lee S.H."/>
            <person name="Kim J.-J."/>
        </authorList>
    </citation>
    <scope>NUCLEOTIDE SEQUENCE [LARGE SCALE GENOMIC DNA]</scope>
    <source>
        <strain evidence="2 3">GRR-S3-23</strain>
    </source>
</reference>
<dbReference type="EMBL" id="CP122539">
    <property type="protein sequence ID" value="WGH76391.1"/>
    <property type="molecule type" value="Genomic_DNA"/>
</dbReference>
<accession>A0ABY8L4N7</accession>
<keyword evidence="3" id="KW-1185">Reference proteome</keyword>
<evidence type="ECO:0000259" key="1">
    <source>
        <dbReference type="Pfam" id="PF03235"/>
    </source>
</evidence>
<evidence type="ECO:0000313" key="2">
    <source>
        <dbReference type="EMBL" id="WGH76391.1"/>
    </source>
</evidence>
<protein>
    <submittedName>
        <fullName evidence="2">DUF262 domain-containing protein</fullName>
    </submittedName>
</protein>
<dbReference type="Pfam" id="PF03235">
    <property type="entry name" value="GmrSD_N"/>
    <property type="match status" value="1"/>
</dbReference>
<name>A0ABY8L4N7_9FLAO</name>
<feature type="domain" description="GmrSD restriction endonucleases N-terminal" evidence="1">
    <location>
        <begin position="21"/>
        <end position="207"/>
    </location>
</feature>